<dbReference type="OrthoDB" id="2919105at2759"/>
<dbReference type="Gene3D" id="3.30.1600.10">
    <property type="entry name" value="SIR2/SIRT2 'Small Domain"/>
    <property type="match status" value="1"/>
</dbReference>
<reference evidence="6" key="1">
    <citation type="journal article" date="2020" name="Stud. Mycol.">
        <title>101 Dothideomycetes genomes: a test case for predicting lifestyles and emergence of pathogens.</title>
        <authorList>
            <person name="Haridas S."/>
            <person name="Albert R."/>
            <person name="Binder M."/>
            <person name="Bloem J."/>
            <person name="Labutti K."/>
            <person name="Salamov A."/>
            <person name="Andreopoulos B."/>
            <person name="Baker S."/>
            <person name="Barry K."/>
            <person name="Bills G."/>
            <person name="Bluhm B."/>
            <person name="Cannon C."/>
            <person name="Castanera R."/>
            <person name="Culley D."/>
            <person name="Daum C."/>
            <person name="Ezra D."/>
            <person name="Gonzalez J."/>
            <person name="Henrissat B."/>
            <person name="Kuo A."/>
            <person name="Liang C."/>
            <person name="Lipzen A."/>
            <person name="Lutzoni F."/>
            <person name="Magnuson J."/>
            <person name="Mondo S."/>
            <person name="Nolan M."/>
            <person name="Ohm R."/>
            <person name="Pangilinan J."/>
            <person name="Park H.-J."/>
            <person name="Ramirez L."/>
            <person name="Alfaro M."/>
            <person name="Sun H."/>
            <person name="Tritt A."/>
            <person name="Yoshinaga Y."/>
            <person name="Zwiers L.-H."/>
            <person name="Turgeon B."/>
            <person name="Goodwin S."/>
            <person name="Spatafora J."/>
            <person name="Crous P."/>
            <person name="Grigoriev I."/>
        </authorList>
    </citation>
    <scope>NUCLEOTIDE SEQUENCE</scope>
    <source>
        <strain evidence="6">CBS 207.26</strain>
    </source>
</reference>
<keyword evidence="3" id="KW-0520">NAD</keyword>
<dbReference type="GO" id="GO:0006282">
    <property type="term" value="P:regulation of DNA repair"/>
    <property type="evidence" value="ECO:0007669"/>
    <property type="project" value="TreeGrafter"/>
</dbReference>
<feature type="non-terminal residue" evidence="6">
    <location>
        <position position="1"/>
    </location>
</feature>
<dbReference type="GO" id="GO:0005634">
    <property type="term" value="C:nucleus"/>
    <property type="evidence" value="ECO:0007669"/>
    <property type="project" value="TreeGrafter"/>
</dbReference>
<keyword evidence="7" id="KW-1185">Reference proteome</keyword>
<sequence>ALREIFLTKRDIIVISAACMPVNAGISDFRTSSGNKTSSRHLFDINTYNSDEPTSDSHRLIREISLWASRAKPTFFHYYLNDLAKDLRLLRLYDQNVDSLSFHTMVPALWARTVALHGRLDTAICQQCGYHATFIPEQFCGKKPPWFKMGKRSRSVGFLRPKVLLYGESSPDESEITDAFKHDLRQPVDAVIIVGTRLLIPSLRRFVERLCQEAKSEGRESITMWVNKEPPKLARRSSPSSITKSLEIVTVLLVTERGGMKIMANLLH</sequence>
<dbReference type="GO" id="GO:0031934">
    <property type="term" value="C:mating-type region heterochromatin"/>
    <property type="evidence" value="ECO:0007669"/>
    <property type="project" value="TreeGrafter"/>
</dbReference>
<dbReference type="Gene3D" id="3.40.50.1220">
    <property type="entry name" value="TPP-binding domain"/>
    <property type="match status" value="1"/>
</dbReference>
<feature type="domain" description="Deacetylase sirtuin-type" evidence="5">
    <location>
        <begin position="1"/>
        <end position="261"/>
    </location>
</feature>
<name>A0A6A6EH04_9PEZI</name>
<dbReference type="InterPro" id="IPR050134">
    <property type="entry name" value="NAD-dep_sirtuin_deacylases"/>
</dbReference>
<dbReference type="PANTHER" id="PTHR11085">
    <property type="entry name" value="NAD-DEPENDENT PROTEIN DEACYLASE SIRTUIN-5, MITOCHONDRIAL-RELATED"/>
    <property type="match status" value="1"/>
</dbReference>
<evidence type="ECO:0000313" key="6">
    <source>
        <dbReference type="EMBL" id="KAF2190365.1"/>
    </source>
</evidence>
<comment type="similarity">
    <text evidence="1">Belongs to the sirtuin family. Class I subfamily.</text>
</comment>
<evidence type="ECO:0000256" key="2">
    <source>
        <dbReference type="ARBA" id="ARBA00022679"/>
    </source>
</evidence>
<dbReference type="PROSITE" id="PS50305">
    <property type="entry name" value="SIRTUIN"/>
    <property type="match status" value="1"/>
</dbReference>
<keyword evidence="2" id="KW-0808">Transferase</keyword>
<accession>A0A6A6EH04</accession>
<dbReference type="InterPro" id="IPR026591">
    <property type="entry name" value="Sirtuin_cat_small_dom_sf"/>
</dbReference>
<comment type="caution">
    <text evidence="4">Lacks conserved residue(s) required for the propagation of feature annotation.</text>
</comment>
<dbReference type="PANTHER" id="PTHR11085:SF15">
    <property type="entry name" value="NAD-DEPENDENT HISTONE DEACETYLASE HST4"/>
    <property type="match status" value="1"/>
</dbReference>
<protein>
    <submittedName>
        <fullName evidence="6">DHS-like NAD/FAD-binding domain-containing protein</fullName>
    </submittedName>
</protein>
<dbReference type="AlphaFoldDB" id="A0A6A6EH04"/>
<evidence type="ECO:0000256" key="3">
    <source>
        <dbReference type="ARBA" id="ARBA00023027"/>
    </source>
</evidence>
<proteinExistence type="inferred from homology"/>
<dbReference type="Proteomes" id="UP000800200">
    <property type="component" value="Unassembled WGS sequence"/>
</dbReference>
<evidence type="ECO:0000256" key="1">
    <source>
        <dbReference type="ARBA" id="ARBA00006924"/>
    </source>
</evidence>
<dbReference type="GO" id="GO:0070403">
    <property type="term" value="F:NAD+ binding"/>
    <property type="evidence" value="ECO:0007669"/>
    <property type="project" value="InterPro"/>
</dbReference>
<dbReference type="InterPro" id="IPR026590">
    <property type="entry name" value="Ssirtuin_cat_dom"/>
</dbReference>
<dbReference type="GO" id="GO:0031508">
    <property type="term" value="P:pericentric heterochromatin formation"/>
    <property type="evidence" value="ECO:0007669"/>
    <property type="project" value="TreeGrafter"/>
</dbReference>
<evidence type="ECO:0000256" key="4">
    <source>
        <dbReference type="PROSITE-ProRule" id="PRU00236"/>
    </source>
</evidence>
<dbReference type="Pfam" id="PF02146">
    <property type="entry name" value="SIR2"/>
    <property type="match status" value="1"/>
</dbReference>
<dbReference type="InterPro" id="IPR003000">
    <property type="entry name" value="Sirtuin"/>
</dbReference>
<gene>
    <name evidence="6" type="ORF">K469DRAFT_810891</name>
</gene>
<dbReference type="GO" id="GO:0000122">
    <property type="term" value="P:negative regulation of transcription by RNA polymerase II"/>
    <property type="evidence" value="ECO:0007669"/>
    <property type="project" value="TreeGrafter"/>
</dbReference>
<organism evidence="6 7">
    <name type="scientific">Zopfia rhizophila CBS 207.26</name>
    <dbReference type="NCBI Taxonomy" id="1314779"/>
    <lineage>
        <taxon>Eukaryota</taxon>
        <taxon>Fungi</taxon>
        <taxon>Dikarya</taxon>
        <taxon>Ascomycota</taxon>
        <taxon>Pezizomycotina</taxon>
        <taxon>Dothideomycetes</taxon>
        <taxon>Dothideomycetes incertae sedis</taxon>
        <taxon>Zopfiaceae</taxon>
        <taxon>Zopfia</taxon>
    </lineage>
</organism>
<dbReference type="GO" id="GO:1990414">
    <property type="term" value="P:replication-born double-strand break repair via sister chromatid exchange"/>
    <property type="evidence" value="ECO:0007669"/>
    <property type="project" value="TreeGrafter"/>
</dbReference>
<dbReference type="GO" id="GO:0017136">
    <property type="term" value="F:histone deacetylase activity, NAD-dependent"/>
    <property type="evidence" value="ECO:0007669"/>
    <property type="project" value="TreeGrafter"/>
</dbReference>
<dbReference type="InterPro" id="IPR029035">
    <property type="entry name" value="DHS-like_NAD/FAD-binding_dom"/>
</dbReference>
<dbReference type="SUPFAM" id="SSF52467">
    <property type="entry name" value="DHS-like NAD/FAD-binding domain"/>
    <property type="match status" value="1"/>
</dbReference>
<dbReference type="EMBL" id="ML994618">
    <property type="protein sequence ID" value="KAF2190365.1"/>
    <property type="molecule type" value="Genomic_DNA"/>
</dbReference>
<evidence type="ECO:0000259" key="5">
    <source>
        <dbReference type="PROSITE" id="PS50305"/>
    </source>
</evidence>
<evidence type="ECO:0000313" key="7">
    <source>
        <dbReference type="Proteomes" id="UP000800200"/>
    </source>
</evidence>